<keyword evidence="1" id="KW-0812">Transmembrane</keyword>
<sequence>MYLGLKYFHLFTIVVSVSLFCIRYGLMMMDSKWLQNRFLKVVPHLNDTLLLLSGGALIIVTGFVPFTPAAPWLTEKLICVLAYILLGFFALKLGKSKLLRSIAFLGALGWIAMAGKIAVTKLPILMH</sequence>
<dbReference type="RefSeq" id="WP_087480471.1">
    <property type="nucleotide sequence ID" value="NZ_AP024883.1"/>
</dbReference>
<gene>
    <name evidence="2" type="ORF">SBX37_01310</name>
    <name evidence="3" type="ORF">VIM7927_01692</name>
</gene>
<proteinExistence type="predicted"/>
<keyword evidence="1" id="KW-0472">Membrane</keyword>
<organism evidence="3 4">
    <name type="scientific">Vibrio mangrovi</name>
    <dbReference type="NCBI Taxonomy" id="474394"/>
    <lineage>
        <taxon>Bacteria</taxon>
        <taxon>Pseudomonadati</taxon>
        <taxon>Pseudomonadota</taxon>
        <taxon>Gammaproteobacteria</taxon>
        <taxon>Vibrionales</taxon>
        <taxon>Vibrionaceae</taxon>
        <taxon>Vibrio</taxon>
    </lineage>
</organism>
<protein>
    <submittedName>
        <fullName evidence="2">SirB2 family protein</fullName>
    </submittedName>
</protein>
<reference evidence="3 4" key="1">
    <citation type="submission" date="2017-05" db="EMBL/GenBank/DDBJ databases">
        <authorList>
            <person name="Song R."/>
            <person name="Chenine A.L."/>
            <person name="Ruprecht R.M."/>
        </authorList>
    </citation>
    <scope>NUCLEOTIDE SEQUENCE [LARGE SCALE GENOMIC DNA]</scope>
    <source>
        <strain evidence="3 4">CECT 7927</strain>
    </source>
</reference>
<accession>A0A1Y6IS16</accession>
<dbReference type="EMBL" id="FXXI01000002">
    <property type="protein sequence ID" value="SMS00426.1"/>
    <property type="molecule type" value="Genomic_DNA"/>
</dbReference>
<dbReference type="AlphaFoldDB" id="A0A1Y6IS16"/>
<name>A0A1Y6IS16_9VIBR</name>
<evidence type="ECO:0000313" key="2">
    <source>
        <dbReference type="EMBL" id="MDW6001550.1"/>
    </source>
</evidence>
<dbReference type="Proteomes" id="UP001283366">
    <property type="component" value="Unassembled WGS sequence"/>
</dbReference>
<feature type="transmembrane region" description="Helical" evidence="1">
    <location>
        <begin position="6"/>
        <end position="26"/>
    </location>
</feature>
<dbReference type="GO" id="GO:0005886">
    <property type="term" value="C:plasma membrane"/>
    <property type="evidence" value="ECO:0007669"/>
    <property type="project" value="TreeGrafter"/>
</dbReference>
<keyword evidence="1" id="KW-1133">Transmembrane helix</keyword>
<feature type="transmembrane region" description="Helical" evidence="1">
    <location>
        <begin position="98"/>
        <end position="119"/>
    </location>
</feature>
<dbReference type="Pfam" id="PF04247">
    <property type="entry name" value="SirB"/>
    <property type="match status" value="1"/>
</dbReference>
<reference evidence="2 5" key="2">
    <citation type="submission" date="2023-11" db="EMBL/GenBank/DDBJ databases">
        <title>Plant-associative lifestyle of Vibrio porteresiae and its evolutionary dynamics.</title>
        <authorList>
            <person name="Rameshkumar N."/>
            <person name="Kirti K."/>
        </authorList>
    </citation>
    <scope>NUCLEOTIDE SEQUENCE [LARGE SCALE GENOMIC DNA]</scope>
    <source>
        <strain evidence="2 5">MSSRF38</strain>
    </source>
</reference>
<dbReference type="EMBL" id="JAWRCO010000001">
    <property type="protein sequence ID" value="MDW6001550.1"/>
    <property type="molecule type" value="Genomic_DNA"/>
</dbReference>
<feature type="transmembrane region" description="Helical" evidence="1">
    <location>
        <begin position="47"/>
        <end position="66"/>
    </location>
</feature>
<dbReference type="OrthoDB" id="5588650at2"/>
<keyword evidence="5" id="KW-1185">Reference proteome</keyword>
<evidence type="ECO:0000256" key="1">
    <source>
        <dbReference type="SAM" id="Phobius"/>
    </source>
</evidence>
<feature type="transmembrane region" description="Helical" evidence="1">
    <location>
        <begin position="72"/>
        <end position="91"/>
    </location>
</feature>
<dbReference type="InterPro" id="IPR007360">
    <property type="entry name" value="SirB"/>
</dbReference>
<evidence type="ECO:0000313" key="5">
    <source>
        <dbReference type="Proteomes" id="UP001283366"/>
    </source>
</evidence>
<dbReference type="Proteomes" id="UP000196125">
    <property type="component" value="Unassembled WGS sequence"/>
</dbReference>
<evidence type="ECO:0000313" key="3">
    <source>
        <dbReference type="EMBL" id="SMS00426.1"/>
    </source>
</evidence>
<dbReference type="PANTHER" id="PTHR39594">
    <property type="entry name" value="PROTEIN YCHQ"/>
    <property type="match status" value="1"/>
</dbReference>
<evidence type="ECO:0000313" key="4">
    <source>
        <dbReference type="Proteomes" id="UP000196125"/>
    </source>
</evidence>
<dbReference type="PIRSF" id="PIRSF005610">
    <property type="entry name" value="SirB"/>
    <property type="match status" value="1"/>
</dbReference>
<dbReference type="PANTHER" id="PTHR39594:SF1">
    <property type="entry name" value="PROTEIN YCHQ"/>
    <property type="match status" value="1"/>
</dbReference>